<keyword evidence="2" id="KW-1185">Reference proteome</keyword>
<dbReference type="CDD" id="cd00561">
    <property type="entry name" value="CobA_ACA"/>
    <property type="match status" value="1"/>
</dbReference>
<keyword evidence="1" id="KW-0808">Transferase</keyword>
<evidence type="ECO:0000313" key="1">
    <source>
        <dbReference type="EMBL" id="NIK14529.1"/>
    </source>
</evidence>
<dbReference type="GO" id="GO:0009236">
    <property type="term" value="P:cobalamin biosynthetic process"/>
    <property type="evidence" value="ECO:0007669"/>
    <property type="project" value="InterPro"/>
</dbReference>
<dbReference type="NCBIfam" id="NF004637">
    <property type="entry name" value="PRK05986.1"/>
    <property type="match status" value="1"/>
</dbReference>
<dbReference type="PIRSF" id="PIRSF015617">
    <property type="entry name" value="Adensltrnsf_CobA"/>
    <property type="match status" value="1"/>
</dbReference>
<dbReference type="AlphaFoldDB" id="A0A846MFD0"/>
<accession>A0A846MFD0</accession>
<evidence type="ECO:0000313" key="2">
    <source>
        <dbReference type="Proteomes" id="UP000532769"/>
    </source>
</evidence>
<dbReference type="PANTHER" id="PTHR46638:SF1">
    <property type="entry name" value="CORRINOID ADENOSYLTRANSFERASE"/>
    <property type="match status" value="1"/>
</dbReference>
<dbReference type="PANTHER" id="PTHR46638">
    <property type="entry name" value="CORRINOID ADENOSYLTRANSFERASE"/>
    <property type="match status" value="1"/>
</dbReference>
<dbReference type="GO" id="GO:0008817">
    <property type="term" value="F:corrinoid adenosyltransferase activity"/>
    <property type="evidence" value="ECO:0007669"/>
    <property type="project" value="UniProtKB-EC"/>
</dbReference>
<dbReference type="EMBL" id="JAASRS010000001">
    <property type="protein sequence ID" value="NIK14529.1"/>
    <property type="molecule type" value="Genomic_DNA"/>
</dbReference>
<dbReference type="InterPro" id="IPR003724">
    <property type="entry name" value="CblAdoTrfase_CobA"/>
</dbReference>
<dbReference type="Pfam" id="PF02572">
    <property type="entry name" value="CobA_CobO_BtuR"/>
    <property type="match status" value="1"/>
</dbReference>
<dbReference type="SUPFAM" id="SSF52540">
    <property type="entry name" value="P-loop containing nucleoside triphosphate hydrolases"/>
    <property type="match status" value="1"/>
</dbReference>
<dbReference type="GO" id="GO:0005524">
    <property type="term" value="F:ATP binding"/>
    <property type="evidence" value="ECO:0007669"/>
    <property type="project" value="InterPro"/>
</dbReference>
<proteinExistence type="predicted"/>
<comment type="caution">
    <text evidence="1">The sequence shown here is derived from an EMBL/GenBank/DDBJ whole genome shotgun (WGS) entry which is preliminary data.</text>
</comment>
<dbReference type="NCBIfam" id="TIGR00708">
    <property type="entry name" value="cobA"/>
    <property type="match status" value="1"/>
</dbReference>
<dbReference type="InterPro" id="IPR027417">
    <property type="entry name" value="P-loop_NTPase"/>
</dbReference>
<dbReference type="Gene3D" id="3.40.50.300">
    <property type="entry name" value="P-loop containing nucleotide triphosphate hydrolases"/>
    <property type="match status" value="1"/>
</dbReference>
<dbReference type="EC" id="2.5.1.17" evidence="1"/>
<dbReference type="Proteomes" id="UP000532769">
    <property type="component" value="Unassembled WGS sequence"/>
</dbReference>
<name>A0A846MFD0_9BACL</name>
<reference evidence="1 2" key="1">
    <citation type="submission" date="2020-03" db="EMBL/GenBank/DDBJ databases">
        <title>Genomic Encyclopedia of Archaeal and Bacterial Type Strains, Phase II (KMG-II): from individual species to whole genera.</title>
        <authorList>
            <person name="Goeker M."/>
        </authorList>
    </citation>
    <scope>NUCLEOTIDE SEQUENCE [LARGE SCALE GENOMIC DNA]</scope>
    <source>
        <strain evidence="1 2">DSM 4749</strain>
    </source>
</reference>
<gene>
    <name evidence="1" type="ORF">BDD39_001039</name>
</gene>
<sequence length="184" mass="20770">MRRLPPHKKKGRIIIYTGDGKGKTTAALGLAIRAAGRGKKVAVIQFIKSPERTYGEHLIFQKLGIEMYQMGAGFTWTKTPEVHRQALKAAWEFTKEKVLSGMYDLIVLDELNNALAIDRFPVDDIVSVQDVLRLMEKRPPDLHLVITGRSANRELIEIADIVTEMKLIKHDYEQGVTAMKGMEL</sequence>
<protein>
    <submittedName>
        <fullName evidence="1">Cob(I)alamin adenosyltransferase</fullName>
        <ecNumber evidence="1">2.5.1.17</ecNumber>
    </submittedName>
</protein>
<organism evidence="1 2">
    <name type="scientific">Saccharococcus thermophilus</name>
    <dbReference type="NCBI Taxonomy" id="29396"/>
    <lineage>
        <taxon>Bacteria</taxon>
        <taxon>Bacillati</taxon>
        <taxon>Bacillota</taxon>
        <taxon>Bacilli</taxon>
        <taxon>Bacillales</taxon>
        <taxon>Anoxybacillaceae</taxon>
        <taxon>Saccharococcus</taxon>
    </lineage>
</organism>